<dbReference type="InterPro" id="IPR011644">
    <property type="entry name" value="Heme_NO-bd"/>
</dbReference>
<dbReference type="Pfam" id="PF07700">
    <property type="entry name" value="HNOB"/>
    <property type="match status" value="1"/>
</dbReference>
<dbReference type="InterPro" id="IPR004096">
    <property type="entry name" value="V4R"/>
</dbReference>
<feature type="domain" description="4-vinyl reductase 4VR" evidence="1">
    <location>
        <begin position="116"/>
        <end position="177"/>
    </location>
</feature>
<dbReference type="InterPro" id="IPR024096">
    <property type="entry name" value="NO_sig/Golgi_transp_ligand-bd"/>
</dbReference>
<dbReference type="AlphaFoldDB" id="A0A643FRL9"/>
<dbReference type="EMBL" id="CP062804">
    <property type="protein sequence ID" value="QOT79109.1"/>
    <property type="molecule type" value="Genomic_DNA"/>
</dbReference>
<dbReference type="SMART" id="SM00989">
    <property type="entry name" value="V4R"/>
    <property type="match status" value="1"/>
</dbReference>
<dbReference type="SUPFAM" id="SSF111126">
    <property type="entry name" value="Ligand-binding domain in the NO signalling and Golgi transport"/>
    <property type="match status" value="1"/>
</dbReference>
<sequence length="183" mass="20038">MKGIVFNLLEEVVIRHHGEDAWDNLLEQAGLGGAYTSLGSYPDEDAHRLVGVAAQALGMAPFDVLRWFGREAMPSLASRYPAYFAAHSATRPFVLSVNDIIHPEVRKVYPGADVPTFGFRDEPDGTLLMRYSSPRRLCALAQGFVEGAADHFGEALSFEHVECMHDGDASCVCRIGFLGPRQA</sequence>
<dbReference type="GeneID" id="98405302"/>
<protein>
    <submittedName>
        <fullName evidence="2">Heme NO-binding domain-containing protein</fullName>
    </submittedName>
</protein>
<gene>
    <name evidence="2" type="ORF">F7R26_030545</name>
</gene>
<name>A0A643FRL9_9BURK</name>
<dbReference type="GO" id="GO:0020037">
    <property type="term" value="F:heme binding"/>
    <property type="evidence" value="ECO:0007669"/>
    <property type="project" value="InterPro"/>
</dbReference>
<dbReference type="PANTHER" id="PTHR45655">
    <property type="entry name" value="GUANYLATE CYCLASE SOLUBLE SUBUNIT BETA-2"/>
    <property type="match status" value="1"/>
</dbReference>
<dbReference type="Proteomes" id="UP000397656">
    <property type="component" value="Chromosome 2"/>
</dbReference>
<evidence type="ECO:0000313" key="3">
    <source>
        <dbReference type="Proteomes" id="UP000397656"/>
    </source>
</evidence>
<proteinExistence type="predicted"/>
<accession>A0A643FRL9</accession>
<reference evidence="2 3" key="1">
    <citation type="submission" date="2020-10" db="EMBL/GenBank/DDBJ databases">
        <title>Complete genome sequence of Cupriavidus basilensis CCUG 49340T.</title>
        <authorList>
            <person name="Salva-Serra F."/>
            <person name="Donoso R.A."/>
            <person name="Cho K.H."/>
            <person name="Yoo J.A."/>
            <person name="Lee K."/>
            <person name="Yoon S.-H."/>
            <person name="Perez-Pantoja D."/>
            <person name="Moore E.R.B."/>
        </authorList>
    </citation>
    <scope>NUCLEOTIDE SEQUENCE [LARGE SCALE GENOMIC DNA]</scope>
    <source>
        <strain evidence="3">CCUG 49340</strain>
    </source>
</reference>
<evidence type="ECO:0000313" key="2">
    <source>
        <dbReference type="EMBL" id="QOT79109.1"/>
    </source>
</evidence>
<dbReference type="InterPro" id="IPR038158">
    <property type="entry name" value="H-NOX_domain_sf"/>
</dbReference>
<dbReference type="RefSeq" id="WP_150988278.1">
    <property type="nucleotide sequence ID" value="NZ_CP062804.1"/>
</dbReference>
<evidence type="ECO:0000259" key="1">
    <source>
        <dbReference type="SMART" id="SM00989"/>
    </source>
</evidence>
<organism evidence="2 3">
    <name type="scientific">Cupriavidus basilensis</name>
    <dbReference type="NCBI Taxonomy" id="68895"/>
    <lineage>
        <taxon>Bacteria</taxon>
        <taxon>Pseudomonadati</taxon>
        <taxon>Pseudomonadota</taxon>
        <taxon>Betaproteobacteria</taxon>
        <taxon>Burkholderiales</taxon>
        <taxon>Burkholderiaceae</taxon>
        <taxon>Cupriavidus</taxon>
    </lineage>
</organism>
<dbReference type="PANTHER" id="PTHR45655:SF13">
    <property type="entry name" value="SOLUBLE GUANYLATE CYCLASE GCY-32-RELATED"/>
    <property type="match status" value="1"/>
</dbReference>
<dbReference type="Gene3D" id="3.90.1520.10">
    <property type="entry name" value="H-NOX domain"/>
    <property type="match status" value="1"/>
</dbReference>